<evidence type="ECO:0000313" key="2">
    <source>
        <dbReference type="Proteomes" id="UP000814140"/>
    </source>
</evidence>
<dbReference type="Proteomes" id="UP000814140">
    <property type="component" value="Unassembled WGS sequence"/>
</dbReference>
<comment type="caution">
    <text evidence="1">The sequence shown here is derived from an EMBL/GenBank/DDBJ whole genome shotgun (WGS) entry which is preliminary data.</text>
</comment>
<dbReference type="EMBL" id="MU277209">
    <property type="protein sequence ID" value="KAI0061999.1"/>
    <property type="molecule type" value="Genomic_DNA"/>
</dbReference>
<sequence length="348" mass="38485">MHYSTQDRRVVQQLNIHGRMWTFTGVFDGHLGDATVEHTAYHLPIIVTQFLQKAIPGSASPTPDPDTVASVLSRAITSFDDAIAGDILALFPGGIPSLSKRSDEEIRNVINDFNGTGQNYQKARLCMYGTTALVALVDPDHKNLWVANLGDSEAVFVSPSSTGRWRCELLTNNHNGDNDSEVRRVRREHPGEPECVLNGRVLGTIAPFRCIGDAPFKQPPEFTRRVLYNLYPGIPNAALWEEFLNRNHTPPYISSQPEITHRRLSTPGLLVLATDGLTELCDGLAREEMADEWAHCVGAAFVRGPENLALALLRYALGGDDTVRVSQMVTLDMQTPWMDDTTIVVQVL</sequence>
<organism evidence="1 2">
    <name type="scientific">Artomyces pyxidatus</name>
    <dbReference type="NCBI Taxonomy" id="48021"/>
    <lineage>
        <taxon>Eukaryota</taxon>
        <taxon>Fungi</taxon>
        <taxon>Dikarya</taxon>
        <taxon>Basidiomycota</taxon>
        <taxon>Agaricomycotina</taxon>
        <taxon>Agaricomycetes</taxon>
        <taxon>Russulales</taxon>
        <taxon>Auriscalpiaceae</taxon>
        <taxon>Artomyces</taxon>
    </lineage>
</organism>
<reference evidence="1" key="2">
    <citation type="journal article" date="2022" name="New Phytol.">
        <title>Evolutionary transition to the ectomycorrhizal habit in the genomes of a hyperdiverse lineage of mushroom-forming fungi.</title>
        <authorList>
            <person name="Looney B."/>
            <person name="Miyauchi S."/>
            <person name="Morin E."/>
            <person name="Drula E."/>
            <person name="Courty P.E."/>
            <person name="Kohler A."/>
            <person name="Kuo A."/>
            <person name="LaButti K."/>
            <person name="Pangilinan J."/>
            <person name="Lipzen A."/>
            <person name="Riley R."/>
            <person name="Andreopoulos W."/>
            <person name="He G."/>
            <person name="Johnson J."/>
            <person name="Nolan M."/>
            <person name="Tritt A."/>
            <person name="Barry K.W."/>
            <person name="Grigoriev I.V."/>
            <person name="Nagy L.G."/>
            <person name="Hibbett D."/>
            <person name="Henrissat B."/>
            <person name="Matheny P.B."/>
            <person name="Labbe J."/>
            <person name="Martin F.M."/>
        </authorList>
    </citation>
    <scope>NUCLEOTIDE SEQUENCE</scope>
    <source>
        <strain evidence="1">HHB10654</strain>
    </source>
</reference>
<evidence type="ECO:0000313" key="1">
    <source>
        <dbReference type="EMBL" id="KAI0061999.1"/>
    </source>
</evidence>
<protein>
    <submittedName>
        <fullName evidence="1">Protein serine/threonine phosphatase 2C</fullName>
    </submittedName>
</protein>
<accession>A0ACB8SZV4</accession>
<name>A0ACB8SZV4_9AGAM</name>
<gene>
    <name evidence="1" type="ORF">BV25DRAFT_1825864</name>
</gene>
<keyword evidence="2" id="KW-1185">Reference proteome</keyword>
<reference evidence="1" key="1">
    <citation type="submission" date="2021-03" db="EMBL/GenBank/DDBJ databases">
        <authorList>
            <consortium name="DOE Joint Genome Institute"/>
            <person name="Ahrendt S."/>
            <person name="Looney B.P."/>
            <person name="Miyauchi S."/>
            <person name="Morin E."/>
            <person name="Drula E."/>
            <person name="Courty P.E."/>
            <person name="Chicoki N."/>
            <person name="Fauchery L."/>
            <person name="Kohler A."/>
            <person name="Kuo A."/>
            <person name="Labutti K."/>
            <person name="Pangilinan J."/>
            <person name="Lipzen A."/>
            <person name="Riley R."/>
            <person name="Andreopoulos W."/>
            <person name="He G."/>
            <person name="Johnson J."/>
            <person name="Barry K.W."/>
            <person name="Grigoriev I.V."/>
            <person name="Nagy L."/>
            <person name="Hibbett D."/>
            <person name="Henrissat B."/>
            <person name="Matheny P.B."/>
            <person name="Labbe J."/>
            <person name="Martin F."/>
        </authorList>
    </citation>
    <scope>NUCLEOTIDE SEQUENCE</scope>
    <source>
        <strain evidence="1">HHB10654</strain>
    </source>
</reference>
<proteinExistence type="predicted"/>